<organism evidence="2 3">
    <name type="scientific">Corynebacterium auriscanis</name>
    <dbReference type="NCBI Taxonomy" id="99807"/>
    <lineage>
        <taxon>Bacteria</taxon>
        <taxon>Bacillati</taxon>
        <taxon>Actinomycetota</taxon>
        <taxon>Actinomycetes</taxon>
        <taxon>Mycobacteriales</taxon>
        <taxon>Corynebacteriaceae</taxon>
        <taxon>Corynebacterium</taxon>
    </lineage>
</organism>
<evidence type="ECO:0000313" key="3">
    <source>
        <dbReference type="Proteomes" id="UP000030145"/>
    </source>
</evidence>
<dbReference type="Proteomes" id="UP000030145">
    <property type="component" value="Unassembled WGS sequence"/>
</dbReference>
<gene>
    <name evidence="2" type="ORF">MA47_09690</name>
</gene>
<comment type="caution">
    <text evidence="2">The sequence shown here is derived from an EMBL/GenBank/DDBJ whole genome shotgun (WGS) entry which is preliminary data.</text>
</comment>
<dbReference type="GeneID" id="300553303"/>
<dbReference type="AlphaFoldDB" id="A0A0A2DG38"/>
<dbReference type="EMBL" id="JRVJ01000021">
    <property type="protein sequence ID" value="KGM18148.1"/>
    <property type="molecule type" value="Genomic_DNA"/>
</dbReference>
<name>A0A0A2DG38_9CORY</name>
<evidence type="ECO:0000313" key="2">
    <source>
        <dbReference type="EMBL" id="KGM18148.1"/>
    </source>
</evidence>
<accession>A0A0A2DG38</accession>
<dbReference type="RefSeq" id="WP_035115735.1">
    <property type="nucleotide sequence ID" value="NZ_CP047046.1"/>
</dbReference>
<sequence>MRIRDDFHGSVYAHTAGGVVVLTAGGEVPDGAQVDAGLLDPDSPPTTPVKRGGGRARKSE</sequence>
<protein>
    <submittedName>
        <fullName evidence="2">Uncharacterized protein</fullName>
    </submittedName>
</protein>
<proteinExistence type="predicted"/>
<evidence type="ECO:0000256" key="1">
    <source>
        <dbReference type="SAM" id="MobiDB-lite"/>
    </source>
</evidence>
<feature type="region of interest" description="Disordered" evidence="1">
    <location>
        <begin position="32"/>
        <end position="60"/>
    </location>
</feature>
<keyword evidence="3" id="KW-1185">Reference proteome</keyword>
<reference evidence="2 3" key="1">
    <citation type="submission" date="2014-10" db="EMBL/GenBank/DDBJ databases">
        <title>Whole Genome sequence of Corynebacterium auriscanis strain CIP 106629.</title>
        <authorList>
            <person name="Hassan S.S."/>
            <person name="Jamal S.B."/>
            <person name="Tiwari S."/>
            <person name="Oliveira L.D.C."/>
            <person name="Souza F."/>
            <person name="Mariano D.C."/>
            <person name="Almeida S."/>
            <person name="Dorella F."/>
            <person name="Pereira F."/>
            <person name="Carvalho A."/>
            <person name="Leal C.A."/>
            <person name="Soares S.D.C."/>
            <person name="Figueiredo H.C."/>
            <person name="Silva A."/>
            <person name="Azevedo V.A."/>
        </authorList>
    </citation>
    <scope>NUCLEOTIDE SEQUENCE [LARGE SCALE GENOMIC DNA]</scope>
    <source>
        <strain evidence="2 3">CIP 106629</strain>
    </source>
</reference>